<accession>A0ABT7HEV0</accession>
<keyword evidence="3" id="KW-1185">Reference proteome</keyword>
<reference evidence="2 3" key="1">
    <citation type="submission" date="2023-05" db="EMBL/GenBank/DDBJ databases">
        <title>Marinobacter albus sp. nov., a marine bacterium isolated from sand in a coastal intertidal zone of huludao.</title>
        <authorList>
            <person name="Deng T."/>
        </authorList>
    </citation>
    <scope>NUCLEOTIDE SEQUENCE [LARGE SCALE GENOMIC DNA]</scope>
    <source>
        <strain evidence="2 3">M216</strain>
    </source>
</reference>
<name>A0ABT7HEV0_9GAMM</name>
<comment type="caution">
    <text evidence="2">The sequence shown here is derived from an EMBL/GenBank/DDBJ whole genome shotgun (WGS) entry which is preliminary data.</text>
</comment>
<dbReference type="EMBL" id="JASSQD010000001">
    <property type="protein sequence ID" value="MDK9558025.1"/>
    <property type="molecule type" value="Genomic_DNA"/>
</dbReference>
<proteinExistence type="predicted"/>
<protein>
    <submittedName>
        <fullName evidence="2">Uncharacterized protein</fullName>
    </submittedName>
</protein>
<feature type="region of interest" description="Disordered" evidence="1">
    <location>
        <begin position="220"/>
        <end position="256"/>
    </location>
</feature>
<dbReference type="Proteomes" id="UP001223547">
    <property type="component" value="Unassembled WGS sequence"/>
</dbReference>
<evidence type="ECO:0000313" key="2">
    <source>
        <dbReference type="EMBL" id="MDK9558025.1"/>
    </source>
</evidence>
<sequence>MTEHIIDADSIHHNLGSLLPAARIPEMEPLVRLASDVVGCKSVHKIVLRLPETPLKPSWDKDYMTPELASQCQEKLQEPGVILHLKCPLYIKSKKKGAVPVESYFDMYLTRDLSDQSRKPRFIREGITIPEDRVPKVRGFISLVVIEGGPLATLLGDSENPAHTEWEKNATKFKGKYQWGPTTIDFVRLSVSKALQLMSQGDEEEDFTVLSDIFYLEQPESEEDVPDQRLKKKKKNTGGQPEPTPPNPPEPRPRHYRLSKVDEGFVLRGPREPLASPRSYEVAVAYDFVGASKASALKKYHKNDFALDKAKYVDEPQAENVENLELGGNTIKFSARDNEFEVKITGFDPDRDIIVDVRSEALETDETI</sequence>
<dbReference type="RefSeq" id="WP_285368147.1">
    <property type="nucleotide sequence ID" value="NZ_JASSQD010000001.1"/>
</dbReference>
<evidence type="ECO:0000313" key="3">
    <source>
        <dbReference type="Proteomes" id="UP001223547"/>
    </source>
</evidence>
<evidence type="ECO:0000256" key="1">
    <source>
        <dbReference type="SAM" id="MobiDB-lite"/>
    </source>
</evidence>
<gene>
    <name evidence="2" type="ORF">QQF73_10355</name>
</gene>
<organism evidence="2 3">
    <name type="scientific">Marinobacter albus</name>
    <dbReference type="NCBI Taxonomy" id="3030833"/>
    <lineage>
        <taxon>Bacteria</taxon>
        <taxon>Pseudomonadati</taxon>
        <taxon>Pseudomonadota</taxon>
        <taxon>Gammaproteobacteria</taxon>
        <taxon>Pseudomonadales</taxon>
        <taxon>Marinobacteraceae</taxon>
        <taxon>Marinobacter</taxon>
    </lineage>
</organism>